<reference evidence="1" key="1">
    <citation type="submission" date="2021-07" db="EMBL/GenBank/DDBJ databases">
        <title>Draft genome sequence of carbapenem-resistant Aeromonas spp. in Japan.</title>
        <authorList>
            <person name="Maehana S."/>
            <person name="Suzuki M."/>
            <person name="Kitasato H."/>
        </authorList>
    </citation>
    <scope>NUCLEOTIDE SEQUENCE</scope>
    <source>
        <strain evidence="1">KAM351</strain>
    </source>
</reference>
<dbReference type="EMBL" id="BPNN01000140">
    <property type="protein sequence ID" value="GJA65872.1"/>
    <property type="molecule type" value="Genomic_DNA"/>
</dbReference>
<protein>
    <submittedName>
        <fullName evidence="1">Uncharacterized protein</fullName>
    </submittedName>
</protein>
<name>A0AA37FXG9_AERCA</name>
<proteinExistence type="predicted"/>
<gene>
    <name evidence="1" type="ORF">KAM351_44830</name>
</gene>
<evidence type="ECO:0000313" key="1">
    <source>
        <dbReference type="EMBL" id="GJA65872.1"/>
    </source>
</evidence>
<dbReference type="AlphaFoldDB" id="A0AA37FXG9"/>
<comment type="caution">
    <text evidence="1">The sequence shown here is derived from an EMBL/GenBank/DDBJ whole genome shotgun (WGS) entry which is preliminary data.</text>
</comment>
<sequence length="230" mass="26148">MAIARLNSNLKTITFSTTISIQENLELKDGTIRSIYKSKHEHLGTVDIDSDYSLISSLTQDEVIKFTEWAKQQQNDVKNSYLANHARGFWGGYPVIKRSVSDDEKYRDEFGFIQNRRIGEFIGVIADPIKINHLLSTSDKGNSLNFHLIRKDGTLVDMLSPLCDEIIRSHKKTKLNIEEAKNIFQGLKPITYLITEVIGFKQSDLEKKLPPGYRAKTISLLKNKTNGKFG</sequence>
<dbReference type="Proteomes" id="UP000886934">
    <property type="component" value="Unassembled WGS sequence"/>
</dbReference>
<evidence type="ECO:0000313" key="2">
    <source>
        <dbReference type="Proteomes" id="UP000886934"/>
    </source>
</evidence>
<accession>A0AA37FXG9</accession>
<dbReference type="RefSeq" id="WP_043852133.1">
    <property type="nucleotide sequence ID" value="NZ_BPND01000132.1"/>
</dbReference>
<organism evidence="1 2">
    <name type="scientific">Aeromonas caviae</name>
    <name type="common">Aeromonas punctata</name>
    <dbReference type="NCBI Taxonomy" id="648"/>
    <lineage>
        <taxon>Bacteria</taxon>
        <taxon>Pseudomonadati</taxon>
        <taxon>Pseudomonadota</taxon>
        <taxon>Gammaproteobacteria</taxon>
        <taxon>Aeromonadales</taxon>
        <taxon>Aeromonadaceae</taxon>
        <taxon>Aeromonas</taxon>
    </lineage>
</organism>